<protein>
    <submittedName>
        <fullName evidence="1">Uncharacterized protein</fullName>
    </submittedName>
</protein>
<dbReference type="Proteomes" id="UP000295008">
    <property type="component" value="Unassembled WGS sequence"/>
</dbReference>
<name>A0A4R1QZ70_HYDET</name>
<evidence type="ECO:0000313" key="2">
    <source>
        <dbReference type="Proteomes" id="UP000295008"/>
    </source>
</evidence>
<reference evidence="1 2" key="1">
    <citation type="submission" date="2019-03" db="EMBL/GenBank/DDBJ databases">
        <title>Genomic Encyclopedia of Type Strains, Phase IV (KMG-IV): sequencing the most valuable type-strain genomes for metagenomic binning, comparative biology and taxonomic classification.</title>
        <authorList>
            <person name="Goeker M."/>
        </authorList>
    </citation>
    <scope>NUCLEOTIDE SEQUENCE [LARGE SCALE GENOMIC DNA]</scope>
    <source>
        <strain evidence="1 2">LX-B</strain>
    </source>
</reference>
<proteinExistence type="predicted"/>
<dbReference type="EMBL" id="SLUN01000043">
    <property type="protein sequence ID" value="TCL58285.1"/>
    <property type="molecule type" value="Genomic_DNA"/>
</dbReference>
<gene>
    <name evidence="1" type="ORF">EDC14_104321</name>
</gene>
<dbReference type="RefSeq" id="WP_132016907.1">
    <property type="nucleotide sequence ID" value="NZ_SLUN01000043.1"/>
</dbReference>
<keyword evidence="2" id="KW-1185">Reference proteome</keyword>
<accession>A0A4R1QZ70</accession>
<sequence>METLQIALHRFEMAQFIGAITRFFASQGIPPAMIAPFAGYDEPLEFGPAEERDLAAELLEEGRSLYFPFSDTNTGEAVPCADGQRYRFPVVETDETELNFCAAELESIGFLVAVARDELRIEQAVMSGGALSPAEPADWSGLALDEAMERFIRKFIGEE</sequence>
<comment type="caution">
    <text evidence="1">The sequence shown here is derived from an EMBL/GenBank/DDBJ whole genome shotgun (WGS) entry which is preliminary data.</text>
</comment>
<dbReference type="AlphaFoldDB" id="A0A4R1QZ70"/>
<evidence type="ECO:0000313" key="1">
    <source>
        <dbReference type="EMBL" id="TCL58285.1"/>
    </source>
</evidence>
<organism evidence="1 2">
    <name type="scientific">Hydrogenispora ethanolica</name>
    <dbReference type="NCBI Taxonomy" id="1082276"/>
    <lineage>
        <taxon>Bacteria</taxon>
        <taxon>Bacillati</taxon>
        <taxon>Bacillota</taxon>
        <taxon>Hydrogenispora</taxon>
    </lineage>
</organism>